<dbReference type="AlphaFoldDB" id="A0AAW4L373"/>
<dbReference type="Pfam" id="PF00460">
    <property type="entry name" value="Flg_bb_rod"/>
    <property type="match status" value="1"/>
</dbReference>
<dbReference type="GO" id="GO:0030694">
    <property type="term" value="C:bacterial-type flagellum basal body, rod"/>
    <property type="evidence" value="ECO:0007669"/>
    <property type="project" value="InterPro"/>
</dbReference>
<dbReference type="InterPro" id="IPR012836">
    <property type="entry name" value="FlgF"/>
</dbReference>
<evidence type="ECO:0000313" key="8">
    <source>
        <dbReference type="EMBL" id="MBT0663950.1"/>
    </source>
</evidence>
<comment type="similarity">
    <text evidence="2 4">Belongs to the flagella basal body rod proteins family.</text>
</comment>
<proteinExistence type="inferred from homology"/>
<evidence type="ECO:0000256" key="2">
    <source>
        <dbReference type="ARBA" id="ARBA00009677"/>
    </source>
</evidence>
<dbReference type="EMBL" id="JAHCVJ010000002">
    <property type="protein sequence ID" value="MBT0663950.1"/>
    <property type="molecule type" value="Genomic_DNA"/>
</dbReference>
<evidence type="ECO:0000259" key="5">
    <source>
        <dbReference type="Pfam" id="PF00460"/>
    </source>
</evidence>
<dbReference type="PROSITE" id="PS00588">
    <property type="entry name" value="FLAGELLA_BB_ROD"/>
    <property type="match status" value="1"/>
</dbReference>
<gene>
    <name evidence="8" type="primary">flgF</name>
    <name evidence="8" type="ORF">KI809_06510</name>
</gene>
<dbReference type="InterPro" id="IPR037925">
    <property type="entry name" value="FlgE/F/G-like"/>
</dbReference>
<evidence type="ECO:0000256" key="3">
    <source>
        <dbReference type="ARBA" id="ARBA00023143"/>
    </source>
</evidence>
<dbReference type="PANTHER" id="PTHR30435">
    <property type="entry name" value="FLAGELLAR PROTEIN"/>
    <property type="match status" value="1"/>
</dbReference>
<dbReference type="InterPro" id="IPR020013">
    <property type="entry name" value="Flagellar_FlgE/F/G"/>
</dbReference>
<comment type="subcellular location">
    <subcellularLocation>
        <location evidence="1 4">Bacterial flagellum basal body</location>
    </subcellularLocation>
</comment>
<keyword evidence="8" id="KW-0282">Flagellum</keyword>
<dbReference type="SUPFAM" id="SSF117143">
    <property type="entry name" value="Flagellar hook protein flgE"/>
    <property type="match status" value="1"/>
</dbReference>
<keyword evidence="8" id="KW-0969">Cilium</keyword>
<dbReference type="InterPro" id="IPR010930">
    <property type="entry name" value="Flg_bb/hook_C_dom"/>
</dbReference>
<keyword evidence="8" id="KW-0966">Cell projection</keyword>
<dbReference type="GO" id="GO:0071978">
    <property type="term" value="P:bacterial-type flagellum-dependent swarming motility"/>
    <property type="evidence" value="ECO:0007669"/>
    <property type="project" value="TreeGrafter"/>
</dbReference>
<dbReference type="NCBIfam" id="TIGR02490">
    <property type="entry name" value="flgF"/>
    <property type="match status" value="1"/>
</dbReference>
<sequence length="251" mass="26280">MNSGLYAALSGSINSMKRLDIISNNIANANTPGFKKDRLAFESQLKQASESAVNPPAGGDATPVFSGDRFYTDFSTGTIQQTGNVLDIAIEGDGFFAVTTPNGPAYTRQGNFRMDVSGRLVTADGNALSPEVVIPNNATQITIGSDGTVSAYLPGETTPVTVGTLQVVDFPQPYALQKVGSALFVPADPQVAPEPATNAVISQGALEGANVSTISEMVMLIENSRYFEACTKVVKSFDDMTAKAANDLGKV</sequence>
<keyword evidence="9" id="KW-1185">Reference proteome</keyword>
<reference evidence="8 9" key="1">
    <citation type="submission" date="2021-05" db="EMBL/GenBank/DDBJ databases">
        <title>The draft genome of Geobacter pelophilus DSM 12255.</title>
        <authorList>
            <person name="Xu Z."/>
            <person name="Masuda Y."/>
            <person name="Itoh H."/>
            <person name="Senoo K."/>
        </authorList>
    </citation>
    <scope>NUCLEOTIDE SEQUENCE [LARGE SCALE GENOMIC DNA]</scope>
    <source>
        <strain evidence="8 9">DSM 12255</strain>
    </source>
</reference>
<dbReference type="RefSeq" id="WP_214170725.1">
    <property type="nucleotide sequence ID" value="NZ_JAHCVJ010000002.1"/>
</dbReference>
<feature type="domain" description="Flagellar hook protein FlgE/F/G-like D1" evidence="7">
    <location>
        <begin position="89"/>
        <end position="151"/>
    </location>
</feature>
<dbReference type="Proteomes" id="UP000811899">
    <property type="component" value="Unassembled WGS sequence"/>
</dbReference>
<protein>
    <submittedName>
        <fullName evidence="8">Flagellar basal-body rod protein FlgF</fullName>
    </submittedName>
</protein>
<evidence type="ECO:0000256" key="4">
    <source>
        <dbReference type="RuleBase" id="RU362116"/>
    </source>
</evidence>
<dbReference type="Pfam" id="PF22692">
    <property type="entry name" value="LlgE_F_G_D1"/>
    <property type="match status" value="1"/>
</dbReference>
<dbReference type="NCBIfam" id="TIGR03506">
    <property type="entry name" value="FlgEFG_subfam"/>
    <property type="match status" value="1"/>
</dbReference>
<dbReference type="InterPro" id="IPR019776">
    <property type="entry name" value="Flagellar_basal_body_rod_CS"/>
</dbReference>
<dbReference type="InterPro" id="IPR053967">
    <property type="entry name" value="LlgE_F_G-like_D1"/>
</dbReference>
<dbReference type="InterPro" id="IPR001444">
    <property type="entry name" value="Flag_bb_rod_N"/>
</dbReference>
<keyword evidence="3 4" id="KW-0975">Bacterial flagellum</keyword>
<dbReference type="Pfam" id="PF06429">
    <property type="entry name" value="Flg_bbr_C"/>
    <property type="match status" value="1"/>
</dbReference>
<dbReference type="PANTHER" id="PTHR30435:SF19">
    <property type="entry name" value="FLAGELLAR BASAL-BODY ROD PROTEIN FLGG"/>
    <property type="match status" value="1"/>
</dbReference>
<evidence type="ECO:0000259" key="6">
    <source>
        <dbReference type="Pfam" id="PF06429"/>
    </source>
</evidence>
<feature type="domain" description="Flagellar basal body rod protein N-terminal" evidence="5">
    <location>
        <begin position="5"/>
        <end position="35"/>
    </location>
</feature>
<organism evidence="8 9">
    <name type="scientific">Geoanaerobacter pelophilus</name>
    <dbReference type="NCBI Taxonomy" id="60036"/>
    <lineage>
        <taxon>Bacteria</taxon>
        <taxon>Pseudomonadati</taxon>
        <taxon>Thermodesulfobacteriota</taxon>
        <taxon>Desulfuromonadia</taxon>
        <taxon>Geobacterales</taxon>
        <taxon>Geobacteraceae</taxon>
        <taxon>Geoanaerobacter</taxon>
    </lineage>
</organism>
<evidence type="ECO:0000313" key="9">
    <source>
        <dbReference type="Proteomes" id="UP000811899"/>
    </source>
</evidence>
<evidence type="ECO:0000259" key="7">
    <source>
        <dbReference type="Pfam" id="PF22692"/>
    </source>
</evidence>
<comment type="caution">
    <text evidence="8">The sequence shown here is derived from an EMBL/GenBank/DDBJ whole genome shotgun (WGS) entry which is preliminary data.</text>
</comment>
<feature type="domain" description="Flagellar basal-body/hook protein C-terminal" evidence="6">
    <location>
        <begin position="203"/>
        <end position="246"/>
    </location>
</feature>
<accession>A0AAW4L373</accession>
<name>A0AAW4L373_9BACT</name>
<evidence type="ECO:0000256" key="1">
    <source>
        <dbReference type="ARBA" id="ARBA00004117"/>
    </source>
</evidence>